<dbReference type="STRING" id="989370.AOQ71_16365"/>
<dbReference type="PANTHER" id="PTHR46796">
    <property type="entry name" value="HTH-TYPE TRANSCRIPTIONAL ACTIVATOR RHAS-RELATED"/>
    <property type="match status" value="1"/>
</dbReference>
<dbReference type="EMBL" id="LJYG01000062">
    <property type="protein sequence ID" value="KRQ12708.1"/>
    <property type="molecule type" value="Genomic_DNA"/>
</dbReference>
<keyword evidence="2" id="KW-0238">DNA-binding</keyword>
<dbReference type="Proteomes" id="UP000051936">
    <property type="component" value="Unassembled WGS sequence"/>
</dbReference>
<dbReference type="Gene3D" id="1.10.10.60">
    <property type="entry name" value="Homeodomain-like"/>
    <property type="match status" value="2"/>
</dbReference>
<evidence type="ECO:0000256" key="1">
    <source>
        <dbReference type="ARBA" id="ARBA00023015"/>
    </source>
</evidence>
<dbReference type="PROSITE" id="PS00041">
    <property type="entry name" value="HTH_ARAC_FAMILY_1"/>
    <property type="match status" value="1"/>
</dbReference>
<evidence type="ECO:0000259" key="4">
    <source>
        <dbReference type="PROSITE" id="PS01124"/>
    </source>
</evidence>
<accession>A0A0R3DYI2</accession>
<dbReference type="GO" id="GO:0003700">
    <property type="term" value="F:DNA-binding transcription factor activity"/>
    <property type="evidence" value="ECO:0007669"/>
    <property type="project" value="InterPro"/>
</dbReference>
<dbReference type="Pfam" id="PF12833">
    <property type="entry name" value="HTH_18"/>
    <property type="match status" value="1"/>
</dbReference>
<reference evidence="5 6" key="1">
    <citation type="submission" date="2015-09" db="EMBL/GenBank/DDBJ databases">
        <title>Draft Genome Sequence of Bradyrhizobium manausense Strain BR 3351T, a Novel Symbiotic Nitrogen-Fixing Alphaproteobacterium Isolated from Brazilian Amazon Rain Forest.</title>
        <authorList>
            <person name="De Araujo J.L."/>
            <person name="Zilli J.E."/>
        </authorList>
    </citation>
    <scope>NUCLEOTIDE SEQUENCE [LARGE SCALE GENOMIC DNA]</scope>
    <source>
        <strain evidence="5 6">BR3351</strain>
    </source>
</reference>
<dbReference type="InterPro" id="IPR020449">
    <property type="entry name" value="Tscrpt_reg_AraC-type_HTH"/>
</dbReference>
<proteinExistence type="predicted"/>
<comment type="caution">
    <text evidence="5">The sequence shown here is derived from an EMBL/GenBank/DDBJ whole genome shotgun (WGS) entry which is preliminary data.</text>
</comment>
<organism evidence="5 6">
    <name type="scientific">Bradyrhizobium manausense</name>
    <dbReference type="NCBI Taxonomy" id="989370"/>
    <lineage>
        <taxon>Bacteria</taxon>
        <taxon>Pseudomonadati</taxon>
        <taxon>Pseudomonadota</taxon>
        <taxon>Alphaproteobacteria</taxon>
        <taxon>Hyphomicrobiales</taxon>
        <taxon>Nitrobacteraceae</taxon>
        <taxon>Bradyrhizobium</taxon>
    </lineage>
</organism>
<keyword evidence="3" id="KW-0804">Transcription</keyword>
<evidence type="ECO:0000313" key="6">
    <source>
        <dbReference type="Proteomes" id="UP000051936"/>
    </source>
</evidence>
<dbReference type="InterPro" id="IPR009057">
    <property type="entry name" value="Homeodomain-like_sf"/>
</dbReference>
<evidence type="ECO:0000313" key="5">
    <source>
        <dbReference type="EMBL" id="KRQ12708.1"/>
    </source>
</evidence>
<dbReference type="SMART" id="SM00342">
    <property type="entry name" value="HTH_ARAC"/>
    <property type="match status" value="1"/>
</dbReference>
<dbReference type="PRINTS" id="PR00032">
    <property type="entry name" value="HTHARAC"/>
</dbReference>
<keyword evidence="6" id="KW-1185">Reference proteome</keyword>
<dbReference type="InterPro" id="IPR050204">
    <property type="entry name" value="AraC_XylS_family_regulators"/>
</dbReference>
<dbReference type="SUPFAM" id="SSF46689">
    <property type="entry name" value="Homeodomain-like"/>
    <property type="match status" value="2"/>
</dbReference>
<dbReference type="PANTHER" id="PTHR46796:SF14">
    <property type="entry name" value="TRANSCRIPTIONAL REGULATORY PROTEIN"/>
    <property type="match status" value="1"/>
</dbReference>
<protein>
    <recommendedName>
        <fullName evidence="4">HTH araC/xylS-type domain-containing protein</fullName>
    </recommendedName>
</protein>
<gene>
    <name evidence="5" type="ORF">AOQ71_16365</name>
</gene>
<dbReference type="InterPro" id="IPR018062">
    <property type="entry name" value="HTH_AraC-typ_CS"/>
</dbReference>
<dbReference type="AlphaFoldDB" id="A0A0R3DYI2"/>
<evidence type="ECO:0000256" key="3">
    <source>
        <dbReference type="ARBA" id="ARBA00023163"/>
    </source>
</evidence>
<keyword evidence="1" id="KW-0805">Transcription regulation</keyword>
<evidence type="ECO:0000256" key="2">
    <source>
        <dbReference type="ARBA" id="ARBA00023125"/>
    </source>
</evidence>
<feature type="domain" description="HTH araC/xylS-type" evidence="4">
    <location>
        <begin position="200"/>
        <end position="298"/>
    </location>
</feature>
<dbReference type="GO" id="GO:0043565">
    <property type="term" value="F:sequence-specific DNA binding"/>
    <property type="evidence" value="ECO:0007669"/>
    <property type="project" value="InterPro"/>
</dbReference>
<dbReference type="InterPro" id="IPR018060">
    <property type="entry name" value="HTH_AraC"/>
</dbReference>
<sequence>MDDCGLYGERLATLFPMIRQPSTGLVKSLQKGTFAAVRMTHFGPSSDPTLPSPPDAAFALCLRLRRQRAEAWVDGRHARKGAAKDETSIYDLRCETIVRFQDPFDFLYLYLPHSALSGLASELEAAHVQFDIAAGTNIRDPVVAHLGKCLLPALERPHEANELFVGSVAMALNTHFLHTYTSILPVDRLQRSGLTPWQLRIAKDLIRAHLDGEVSLADIATECGLSTAHFARAFKISTGTPPHRWLMDQRIEESKRLLVGSSLPLIDIAIKCGFADQSHFTRAFSARVGTTPGRWRMIRKS</sequence>
<name>A0A0R3DYI2_9BRAD</name>
<dbReference type="PROSITE" id="PS01124">
    <property type="entry name" value="HTH_ARAC_FAMILY_2"/>
    <property type="match status" value="1"/>
</dbReference>